<evidence type="ECO:0000313" key="1">
    <source>
        <dbReference type="EMBL" id="CAD9488786.1"/>
    </source>
</evidence>
<accession>A0A7S2HFG3</accession>
<gene>
    <name evidence="1" type="ORF">HTAM1171_LOCUS5168</name>
</gene>
<proteinExistence type="predicted"/>
<name>A0A7S2HFG3_9STRA</name>
<organism evidence="1">
    <name type="scientific">Helicotheca tamesis</name>
    <dbReference type="NCBI Taxonomy" id="374047"/>
    <lineage>
        <taxon>Eukaryota</taxon>
        <taxon>Sar</taxon>
        <taxon>Stramenopiles</taxon>
        <taxon>Ochrophyta</taxon>
        <taxon>Bacillariophyta</taxon>
        <taxon>Mediophyceae</taxon>
        <taxon>Lithodesmiophycidae</taxon>
        <taxon>Lithodesmiales</taxon>
        <taxon>Lithodesmiaceae</taxon>
        <taxon>Helicotheca</taxon>
    </lineage>
</organism>
<dbReference type="AlphaFoldDB" id="A0A7S2HFG3"/>
<reference evidence="1" key="1">
    <citation type="submission" date="2021-01" db="EMBL/GenBank/DDBJ databases">
        <authorList>
            <person name="Corre E."/>
            <person name="Pelletier E."/>
            <person name="Niang G."/>
            <person name="Scheremetjew M."/>
            <person name="Finn R."/>
            <person name="Kale V."/>
            <person name="Holt S."/>
            <person name="Cochrane G."/>
            <person name="Meng A."/>
            <person name="Brown T."/>
            <person name="Cohen L."/>
        </authorList>
    </citation>
    <scope>NUCLEOTIDE SEQUENCE</scope>
    <source>
        <strain evidence="1">CCMP826</strain>
    </source>
</reference>
<dbReference type="EMBL" id="HBGV01008355">
    <property type="protein sequence ID" value="CAD9488786.1"/>
    <property type="molecule type" value="Transcribed_RNA"/>
</dbReference>
<protein>
    <submittedName>
        <fullName evidence="1">Uncharacterized protein</fullName>
    </submittedName>
</protein>
<sequence>MITGSQLISQLCYPVQAIGVIINLRAYTLRSRCRPRRKAAVSRHTSTCACVAGLLKEIRTKEGSRLMKHPASQSSFWVNFLNIPIMIDLYYDVNDNRQKRALLEDDIKQDV</sequence>